<dbReference type="Proteomes" id="UP001497444">
    <property type="component" value="Chromosome 6"/>
</dbReference>
<accession>A0ABP0XAK3</accession>
<dbReference type="EMBL" id="OZ020101">
    <property type="protein sequence ID" value="CAK9275401.1"/>
    <property type="molecule type" value="Genomic_DNA"/>
</dbReference>
<feature type="compositionally biased region" description="Low complexity" evidence="1">
    <location>
        <begin position="88"/>
        <end position="102"/>
    </location>
</feature>
<proteinExistence type="predicted"/>
<protein>
    <recommendedName>
        <fullName evidence="4">Secreted protein</fullName>
    </recommendedName>
</protein>
<keyword evidence="3" id="KW-1185">Reference proteome</keyword>
<evidence type="ECO:0000313" key="3">
    <source>
        <dbReference type="Proteomes" id="UP001497444"/>
    </source>
</evidence>
<evidence type="ECO:0008006" key="4">
    <source>
        <dbReference type="Google" id="ProtNLM"/>
    </source>
</evidence>
<evidence type="ECO:0000256" key="1">
    <source>
        <dbReference type="SAM" id="MobiDB-lite"/>
    </source>
</evidence>
<sequence length="102" mass="11578">MCCNSVSKRFCNPFPLRPRLGTCAYFLEMMMMMPTPRMLLCFLILSKGWAGTSATRFKRERQREGGREIEAELLLLSLPSPPWKSQDSTSSRIIPTSSTADI</sequence>
<organism evidence="2 3">
    <name type="scientific">Sphagnum jensenii</name>
    <dbReference type="NCBI Taxonomy" id="128206"/>
    <lineage>
        <taxon>Eukaryota</taxon>
        <taxon>Viridiplantae</taxon>
        <taxon>Streptophyta</taxon>
        <taxon>Embryophyta</taxon>
        <taxon>Bryophyta</taxon>
        <taxon>Sphagnophytina</taxon>
        <taxon>Sphagnopsida</taxon>
        <taxon>Sphagnales</taxon>
        <taxon>Sphagnaceae</taxon>
        <taxon>Sphagnum</taxon>
    </lineage>
</organism>
<reference evidence="2" key="1">
    <citation type="submission" date="2024-02" db="EMBL/GenBank/DDBJ databases">
        <authorList>
            <consortium name="ELIXIR-Norway"/>
            <consortium name="Elixir Norway"/>
        </authorList>
    </citation>
    <scope>NUCLEOTIDE SEQUENCE</scope>
</reference>
<evidence type="ECO:0000313" key="2">
    <source>
        <dbReference type="EMBL" id="CAK9275401.1"/>
    </source>
</evidence>
<feature type="region of interest" description="Disordered" evidence="1">
    <location>
        <begin position="80"/>
        <end position="102"/>
    </location>
</feature>
<gene>
    <name evidence="2" type="ORF">CSSPJE1EN1_LOCUS20879</name>
</gene>
<name>A0ABP0XAK3_9BRYO</name>